<evidence type="ECO:0000313" key="2">
    <source>
        <dbReference type="EMBL" id="OBT98296.1"/>
    </source>
</evidence>
<sequence length="124" mass="14123">MTQIHRKLHVDTDFDYSQRITEDLMEQHALGEQNAIAVTNSSPRETVDETELDDELAEIGQQQLDADEIYSLPVVVNGERDPPNLSSKLEYGANALEVKKKQHARQEGDDEEEELTRLQVEMAM</sequence>
<gene>
    <name evidence="2" type="primary">SNF7_1</name>
    <name evidence="2" type="ORF">VE01_03191</name>
</gene>
<dbReference type="EMBL" id="KV460217">
    <property type="protein sequence ID" value="OBT98296.1"/>
    <property type="molecule type" value="Genomic_DNA"/>
</dbReference>
<feature type="region of interest" description="Disordered" evidence="1">
    <location>
        <begin position="101"/>
        <end position="124"/>
    </location>
</feature>
<dbReference type="STRING" id="342668.A0A1B8GR30"/>
<organism evidence="2 3">
    <name type="scientific">Pseudogymnoascus verrucosus</name>
    <dbReference type="NCBI Taxonomy" id="342668"/>
    <lineage>
        <taxon>Eukaryota</taxon>
        <taxon>Fungi</taxon>
        <taxon>Dikarya</taxon>
        <taxon>Ascomycota</taxon>
        <taxon>Pezizomycotina</taxon>
        <taxon>Leotiomycetes</taxon>
        <taxon>Thelebolales</taxon>
        <taxon>Thelebolaceae</taxon>
        <taxon>Pseudogymnoascus</taxon>
    </lineage>
</organism>
<reference evidence="3" key="2">
    <citation type="journal article" date="2018" name="Nat. Commun.">
        <title>Extreme sensitivity to ultraviolet light in the fungal pathogen causing white-nose syndrome of bats.</title>
        <authorList>
            <person name="Palmer J.M."/>
            <person name="Drees K.P."/>
            <person name="Foster J.T."/>
            <person name="Lindner D.L."/>
        </authorList>
    </citation>
    <scope>NUCLEOTIDE SEQUENCE [LARGE SCALE GENOMIC DNA]</scope>
    <source>
        <strain evidence="3">UAMH 10579</strain>
    </source>
</reference>
<accession>A0A1B8GR30</accession>
<proteinExistence type="predicted"/>
<evidence type="ECO:0000256" key="1">
    <source>
        <dbReference type="SAM" id="MobiDB-lite"/>
    </source>
</evidence>
<reference evidence="2 3" key="1">
    <citation type="submission" date="2016-03" db="EMBL/GenBank/DDBJ databases">
        <title>Comparative genomics of Pseudogymnoascus destructans, the fungus causing white-nose syndrome of bats.</title>
        <authorList>
            <person name="Palmer J.M."/>
            <person name="Drees K.P."/>
            <person name="Foster J.T."/>
            <person name="Lindner D.L."/>
        </authorList>
    </citation>
    <scope>NUCLEOTIDE SEQUENCE [LARGE SCALE GENOMIC DNA]</scope>
    <source>
        <strain evidence="2 3">UAMH 10579</strain>
    </source>
</reference>
<dbReference type="AlphaFoldDB" id="A0A1B8GR30"/>
<dbReference type="GeneID" id="28836577"/>
<dbReference type="OrthoDB" id="10432227at2759"/>
<name>A0A1B8GR30_9PEZI</name>
<dbReference type="RefSeq" id="XP_018132029.1">
    <property type="nucleotide sequence ID" value="XM_018272689.2"/>
</dbReference>
<keyword evidence="3" id="KW-1185">Reference proteome</keyword>
<evidence type="ECO:0000313" key="3">
    <source>
        <dbReference type="Proteomes" id="UP000091956"/>
    </source>
</evidence>
<protein>
    <submittedName>
        <fullName evidence="2">ESCRT-III subunit protein snf7</fullName>
    </submittedName>
</protein>
<dbReference type="Proteomes" id="UP000091956">
    <property type="component" value="Unassembled WGS sequence"/>
</dbReference>